<name>A0ABN8PBB0_9CNID</name>
<organism evidence="2 3">
    <name type="scientific">Porites lobata</name>
    <dbReference type="NCBI Taxonomy" id="104759"/>
    <lineage>
        <taxon>Eukaryota</taxon>
        <taxon>Metazoa</taxon>
        <taxon>Cnidaria</taxon>
        <taxon>Anthozoa</taxon>
        <taxon>Hexacorallia</taxon>
        <taxon>Scleractinia</taxon>
        <taxon>Fungiina</taxon>
        <taxon>Poritidae</taxon>
        <taxon>Porites</taxon>
    </lineage>
</organism>
<accession>A0ABN8PBB0</accession>
<dbReference type="Gene3D" id="3.30.420.10">
    <property type="entry name" value="Ribonuclease H-like superfamily/Ribonuclease H"/>
    <property type="match status" value="1"/>
</dbReference>
<evidence type="ECO:0000313" key="3">
    <source>
        <dbReference type="Proteomes" id="UP001159405"/>
    </source>
</evidence>
<dbReference type="EMBL" id="CALNXK010000057">
    <property type="protein sequence ID" value="CAH3136000.1"/>
    <property type="molecule type" value="Genomic_DNA"/>
</dbReference>
<evidence type="ECO:0000313" key="2">
    <source>
        <dbReference type="EMBL" id="CAH3136000.1"/>
    </source>
</evidence>
<evidence type="ECO:0008006" key="4">
    <source>
        <dbReference type="Google" id="ProtNLM"/>
    </source>
</evidence>
<proteinExistence type="predicted"/>
<reference evidence="2 3" key="1">
    <citation type="submission" date="2022-05" db="EMBL/GenBank/DDBJ databases">
        <authorList>
            <consortium name="Genoscope - CEA"/>
            <person name="William W."/>
        </authorList>
    </citation>
    <scope>NUCLEOTIDE SEQUENCE [LARGE SCALE GENOMIC DNA]</scope>
</reference>
<sequence>LNCVSTSVAYLDGILTLKTSTTTSQRAQRVQISRYIRSISPVGRSLSRCYIQPIFEEEPQQQDDEDFEDPLQLQFGDDDDDEEKKGPPPPPPTLNFAHIECALTKDQAVEPNLIYWSSEEDEDIHHATTINEFLDACEAMTEVEDDVRPRKVITFFHNLRGFDGNFLLKALYDQGRAVEKPLTQGAKILSFECGNLIFKDSLNFFAMPLERFPSTFI</sequence>
<dbReference type="Proteomes" id="UP001159405">
    <property type="component" value="Unassembled WGS sequence"/>
</dbReference>
<protein>
    <recommendedName>
        <fullName evidence="4">DNA-directed DNA polymerase</fullName>
    </recommendedName>
</protein>
<dbReference type="InterPro" id="IPR012337">
    <property type="entry name" value="RNaseH-like_sf"/>
</dbReference>
<comment type="caution">
    <text evidence="2">The sequence shown here is derived from an EMBL/GenBank/DDBJ whole genome shotgun (WGS) entry which is preliminary data.</text>
</comment>
<feature type="non-terminal residue" evidence="2">
    <location>
        <position position="1"/>
    </location>
</feature>
<evidence type="ECO:0000256" key="1">
    <source>
        <dbReference type="SAM" id="MobiDB-lite"/>
    </source>
</evidence>
<feature type="compositionally biased region" description="Acidic residues" evidence="1">
    <location>
        <begin position="57"/>
        <end position="69"/>
    </location>
</feature>
<keyword evidence="3" id="KW-1185">Reference proteome</keyword>
<dbReference type="InterPro" id="IPR036397">
    <property type="entry name" value="RNaseH_sf"/>
</dbReference>
<gene>
    <name evidence="2" type="ORF">PLOB_00038253</name>
</gene>
<dbReference type="SUPFAM" id="SSF53098">
    <property type="entry name" value="Ribonuclease H-like"/>
    <property type="match status" value="1"/>
</dbReference>
<feature type="region of interest" description="Disordered" evidence="1">
    <location>
        <begin position="57"/>
        <end position="95"/>
    </location>
</feature>